<evidence type="ECO:0000313" key="2">
    <source>
        <dbReference type="Proteomes" id="UP000199126"/>
    </source>
</evidence>
<reference evidence="2" key="1">
    <citation type="submission" date="2016-10" db="EMBL/GenBank/DDBJ databases">
        <authorList>
            <person name="Varghese N."/>
            <person name="Submissions S."/>
        </authorList>
    </citation>
    <scope>NUCLEOTIDE SEQUENCE [LARGE SCALE GENOMIC DNA]</scope>
    <source>
        <strain evidence="2">CGMCC 1.10121</strain>
    </source>
</reference>
<dbReference type="Proteomes" id="UP000199126">
    <property type="component" value="Unassembled WGS sequence"/>
</dbReference>
<evidence type="ECO:0000313" key="1">
    <source>
        <dbReference type="EMBL" id="SEO56887.1"/>
    </source>
</evidence>
<proteinExistence type="predicted"/>
<sequence length="79" mass="8499">MATNITEDDEGKPVVGADGEEVGRIVSVEHGTAYVEADPGLTDTVMAKLGWGDSDEESYPLQEGSVERVTDDEIRLKAF</sequence>
<name>A0A1H8QS95_9EURY</name>
<dbReference type="RefSeq" id="WP_089822522.1">
    <property type="nucleotide sequence ID" value="NZ_FODV01000003.1"/>
</dbReference>
<dbReference type="OrthoDB" id="229248at2157"/>
<gene>
    <name evidence="1" type="ORF">SAMN04487948_103273</name>
</gene>
<dbReference type="EMBL" id="FODV01000003">
    <property type="protein sequence ID" value="SEO56887.1"/>
    <property type="molecule type" value="Genomic_DNA"/>
</dbReference>
<keyword evidence="2" id="KW-1185">Reference proteome</keyword>
<protein>
    <recommendedName>
        <fullName evidence="3">PRC-barrel domain-containing protein</fullName>
    </recommendedName>
</protein>
<organism evidence="1 2">
    <name type="scientific">Halogranum amylolyticum</name>
    <dbReference type="NCBI Taxonomy" id="660520"/>
    <lineage>
        <taxon>Archaea</taxon>
        <taxon>Methanobacteriati</taxon>
        <taxon>Methanobacteriota</taxon>
        <taxon>Stenosarchaea group</taxon>
        <taxon>Halobacteria</taxon>
        <taxon>Halobacteriales</taxon>
        <taxon>Haloferacaceae</taxon>
    </lineage>
</organism>
<dbReference type="AlphaFoldDB" id="A0A1H8QS95"/>
<accession>A0A1H8QS95</accession>
<evidence type="ECO:0008006" key="3">
    <source>
        <dbReference type="Google" id="ProtNLM"/>
    </source>
</evidence>